<reference evidence="8 9" key="1">
    <citation type="submission" date="2019-02" db="EMBL/GenBank/DDBJ databases">
        <title>Aquabacterium sp. strain KMB7.</title>
        <authorList>
            <person name="Chen W.-M."/>
        </authorList>
    </citation>
    <scope>NUCLEOTIDE SEQUENCE [LARGE SCALE GENOMIC DNA]</scope>
    <source>
        <strain evidence="8 9">KMB7</strain>
    </source>
</reference>
<keyword evidence="4 8" id="KW-0808">Transferase</keyword>
<dbReference type="InterPro" id="IPR001214">
    <property type="entry name" value="SET_dom"/>
</dbReference>
<feature type="domain" description="Post-SET" evidence="7">
    <location>
        <begin position="142"/>
        <end position="157"/>
    </location>
</feature>
<dbReference type="InterPro" id="IPR046341">
    <property type="entry name" value="SET_dom_sf"/>
</dbReference>
<protein>
    <submittedName>
        <fullName evidence="8">SET domain-containing protein-lysine N-methyltransferase</fullName>
    </submittedName>
</protein>
<evidence type="ECO:0000313" key="8">
    <source>
        <dbReference type="EMBL" id="TBO27919.1"/>
    </source>
</evidence>
<dbReference type="Pfam" id="PF00856">
    <property type="entry name" value="SET"/>
    <property type="match status" value="1"/>
</dbReference>
<dbReference type="OrthoDB" id="671472at2"/>
<dbReference type="AlphaFoldDB" id="A0A4Q9GYZ4"/>
<dbReference type="GO" id="GO:0008168">
    <property type="term" value="F:methyltransferase activity"/>
    <property type="evidence" value="ECO:0007669"/>
    <property type="project" value="UniProtKB-KW"/>
</dbReference>
<sequence length="157" mass="16807">MPQLRTLGPAVALEAPARTPRTPVTVTVAPSRIEGTGAYAGQAIAARSKVGEMRGERIGLKESHARARAAREASGHVFMVTLSARHALDVSASDSPLRFANHSCAPNLHLKVEQGRVAFYALRDIAEGEELSADYGETHHRGRLACRCGAPTCRGWL</sequence>
<evidence type="ECO:0000256" key="4">
    <source>
        <dbReference type="ARBA" id="ARBA00022679"/>
    </source>
</evidence>
<dbReference type="PANTHER" id="PTHR22884">
    <property type="entry name" value="SET DOMAIN PROTEINS"/>
    <property type="match status" value="1"/>
</dbReference>
<evidence type="ECO:0000256" key="2">
    <source>
        <dbReference type="ARBA" id="ARBA00022454"/>
    </source>
</evidence>
<comment type="caution">
    <text evidence="8">The sequence shown here is derived from an EMBL/GenBank/DDBJ whole genome shotgun (WGS) entry which is preliminary data.</text>
</comment>
<feature type="domain" description="SET" evidence="6">
    <location>
        <begin position="24"/>
        <end position="136"/>
    </location>
</feature>
<keyword evidence="9" id="KW-1185">Reference proteome</keyword>
<gene>
    <name evidence="8" type="ORF">EYS42_15915</name>
</gene>
<keyword evidence="3 8" id="KW-0489">Methyltransferase</keyword>
<dbReference type="PROSITE" id="PS50280">
    <property type="entry name" value="SET"/>
    <property type="match status" value="1"/>
</dbReference>
<dbReference type="Gene3D" id="2.170.270.10">
    <property type="entry name" value="SET domain"/>
    <property type="match status" value="1"/>
</dbReference>
<proteinExistence type="predicted"/>
<comment type="subcellular location">
    <subcellularLocation>
        <location evidence="1">Chromosome</location>
    </subcellularLocation>
</comment>
<keyword evidence="2" id="KW-0158">Chromosome</keyword>
<dbReference type="GO" id="GO:0032259">
    <property type="term" value="P:methylation"/>
    <property type="evidence" value="ECO:0007669"/>
    <property type="project" value="UniProtKB-KW"/>
</dbReference>
<evidence type="ECO:0000256" key="1">
    <source>
        <dbReference type="ARBA" id="ARBA00004286"/>
    </source>
</evidence>
<organism evidence="8 9">
    <name type="scientific">Aquabacterium lacunae</name>
    <dbReference type="NCBI Taxonomy" id="2528630"/>
    <lineage>
        <taxon>Bacteria</taxon>
        <taxon>Pseudomonadati</taxon>
        <taxon>Pseudomonadota</taxon>
        <taxon>Betaproteobacteria</taxon>
        <taxon>Burkholderiales</taxon>
        <taxon>Aquabacterium</taxon>
    </lineage>
</organism>
<dbReference type="GO" id="GO:0005694">
    <property type="term" value="C:chromosome"/>
    <property type="evidence" value="ECO:0007669"/>
    <property type="project" value="UniProtKB-SubCell"/>
</dbReference>
<keyword evidence="5" id="KW-0949">S-adenosyl-L-methionine</keyword>
<evidence type="ECO:0000259" key="6">
    <source>
        <dbReference type="PROSITE" id="PS50280"/>
    </source>
</evidence>
<dbReference type="EMBL" id="SIXI01000008">
    <property type="protein sequence ID" value="TBO27919.1"/>
    <property type="molecule type" value="Genomic_DNA"/>
</dbReference>
<dbReference type="InterPro" id="IPR050777">
    <property type="entry name" value="SET2_Histone-Lys_MeTrsfase"/>
</dbReference>
<dbReference type="RefSeq" id="WP_130969188.1">
    <property type="nucleotide sequence ID" value="NZ_SIXI01000008.1"/>
</dbReference>
<evidence type="ECO:0000256" key="3">
    <source>
        <dbReference type="ARBA" id="ARBA00022603"/>
    </source>
</evidence>
<dbReference type="SUPFAM" id="SSF82199">
    <property type="entry name" value="SET domain"/>
    <property type="match status" value="1"/>
</dbReference>
<dbReference type="Proteomes" id="UP000292120">
    <property type="component" value="Unassembled WGS sequence"/>
</dbReference>
<accession>A0A4Q9GYZ4</accession>
<evidence type="ECO:0000313" key="9">
    <source>
        <dbReference type="Proteomes" id="UP000292120"/>
    </source>
</evidence>
<dbReference type="InterPro" id="IPR003616">
    <property type="entry name" value="Post-SET_dom"/>
</dbReference>
<name>A0A4Q9GYZ4_9BURK</name>
<dbReference type="SMART" id="SM00317">
    <property type="entry name" value="SET"/>
    <property type="match status" value="1"/>
</dbReference>
<dbReference type="PROSITE" id="PS50868">
    <property type="entry name" value="POST_SET"/>
    <property type="match status" value="1"/>
</dbReference>
<evidence type="ECO:0000259" key="7">
    <source>
        <dbReference type="PROSITE" id="PS50868"/>
    </source>
</evidence>
<evidence type="ECO:0000256" key="5">
    <source>
        <dbReference type="ARBA" id="ARBA00022691"/>
    </source>
</evidence>